<proteinExistence type="predicted"/>
<feature type="region of interest" description="Disordered" evidence="1">
    <location>
        <begin position="398"/>
        <end position="423"/>
    </location>
</feature>
<accession>A0ABR3T256</accession>
<dbReference type="EMBL" id="JAJVDC020000020">
    <property type="protein sequence ID" value="KAL1633645.1"/>
    <property type="molecule type" value="Genomic_DNA"/>
</dbReference>
<feature type="region of interest" description="Disordered" evidence="1">
    <location>
        <begin position="333"/>
        <end position="359"/>
    </location>
</feature>
<comment type="caution">
    <text evidence="2">The sequence shown here is derived from an EMBL/GenBank/DDBJ whole genome shotgun (WGS) entry which is preliminary data.</text>
</comment>
<organism evidence="2 3">
    <name type="scientific">Neofusicoccum ribis</name>
    <dbReference type="NCBI Taxonomy" id="45134"/>
    <lineage>
        <taxon>Eukaryota</taxon>
        <taxon>Fungi</taxon>
        <taxon>Dikarya</taxon>
        <taxon>Ascomycota</taxon>
        <taxon>Pezizomycotina</taxon>
        <taxon>Dothideomycetes</taxon>
        <taxon>Dothideomycetes incertae sedis</taxon>
        <taxon>Botryosphaeriales</taxon>
        <taxon>Botryosphaeriaceae</taxon>
        <taxon>Neofusicoccum</taxon>
    </lineage>
</organism>
<protein>
    <submittedName>
        <fullName evidence="2">Uncharacterized protein</fullName>
    </submittedName>
</protein>
<feature type="region of interest" description="Disordered" evidence="1">
    <location>
        <begin position="216"/>
        <end position="239"/>
    </location>
</feature>
<name>A0ABR3T256_9PEZI</name>
<feature type="compositionally biased region" description="Polar residues" evidence="1">
    <location>
        <begin position="335"/>
        <end position="346"/>
    </location>
</feature>
<feature type="region of interest" description="Disordered" evidence="1">
    <location>
        <begin position="73"/>
        <end position="92"/>
    </location>
</feature>
<sequence length="537" mass="56426">MTTLPPCPLPLVDDALRPYIHTRQETLRIRKVLAEHLRAQINRQQQQHQPHQQGAESTTPIAPLTLACAPPELLPEDSLSASPPPAPPPELTGLRRRYWEAVQAHALAKRRRDALHGELDELRRASHIRAAALPAKPGGCLDTEPHSSFPLSAAAALPDGSSDVQNYIALLHQRRRHAKLQILLDALDRIADAAGDDDAQPNPLQRDARQWVKERLGDAPVPPPEIAGGSSSGGGGGDAAAIAAAEDAVRDHVLRLKKELLLAKQSLDAETAQRGRAADAGPAAALPGQGSVGKASAVEAQVAALRAARDELIAWIEGELAKMADESLLSVGTAAGTTPQRSSEQAGSADDDDEDDDDAPIQDRVEALYARYVSARAALVAAVDAATAAAKDVTPAASTLPATAPPDQPQAQPQPQPPTLPPSAVLPFTPALLRAAADERLLAQQTTYLRHRVAAAQQDARSSMDRLASESHLVAPGDAEAIGALAWARAASGRAAEADGAVAALLEEGVARVEGARAVLAELEGRREAFGRVRGEV</sequence>
<dbReference type="Proteomes" id="UP001521116">
    <property type="component" value="Unassembled WGS sequence"/>
</dbReference>
<feature type="compositionally biased region" description="Pro residues" evidence="1">
    <location>
        <begin position="403"/>
        <end position="421"/>
    </location>
</feature>
<evidence type="ECO:0000313" key="3">
    <source>
        <dbReference type="Proteomes" id="UP001521116"/>
    </source>
</evidence>
<reference evidence="2 3" key="1">
    <citation type="submission" date="2024-02" db="EMBL/GenBank/DDBJ databases">
        <title>De novo assembly and annotation of 12 fungi associated with fruit tree decline syndrome in Ontario, Canada.</title>
        <authorList>
            <person name="Sulman M."/>
            <person name="Ellouze W."/>
            <person name="Ilyukhin E."/>
        </authorList>
    </citation>
    <scope>NUCLEOTIDE SEQUENCE [LARGE SCALE GENOMIC DNA]</scope>
    <source>
        <strain evidence="2 3">M1-105</strain>
    </source>
</reference>
<evidence type="ECO:0000313" key="2">
    <source>
        <dbReference type="EMBL" id="KAL1633645.1"/>
    </source>
</evidence>
<feature type="compositionally biased region" description="Acidic residues" evidence="1">
    <location>
        <begin position="349"/>
        <end position="359"/>
    </location>
</feature>
<gene>
    <name evidence="2" type="ORF">SLS56_002793</name>
</gene>
<evidence type="ECO:0000256" key="1">
    <source>
        <dbReference type="SAM" id="MobiDB-lite"/>
    </source>
</evidence>
<keyword evidence="3" id="KW-1185">Reference proteome</keyword>